<dbReference type="Pfam" id="PF00149">
    <property type="entry name" value="Metallophos"/>
    <property type="match status" value="1"/>
</dbReference>
<evidence type="ECO:0000259" key="3">
    <source>
        <dbReference type="PROSITE" id="PS00125"/>
    </source>
</evidence>
<comment type="catalytic activity">
    <reaction evidence="1">
        <text>O-phospho-L-threonyl-[protein] + H2O = L-threonyl-[protein] + phosphate</text>
        <dbReference type="Rhea" id="RHEA:47004"/>
        <dbReference type="Rhea" id="RHEA-COMP:11060"/>
        <dbReference type="Rhea" id="RHEA-COMP:11605"/>
        <dbReference type="ChEBI" id="CHEBI:15377"/>
        <dbReference type="ChEBI" id="CHEBI:30013"/>
        <dbReference type="ChEBI" id="CHEBI:43474"/>
        <dbReference type="ChEBI" id="CHEBI:61977"/>
        <dbReference type="EC" id="3.1.3.16"/>
    </reaction>
</comment>
<dbReference type="GO" id="GO:0004722">
    <property type="term" value="F:protein serine/threonine phosphatase activity"/>
    <property type="evidence" value="ECO:0007669"/>
    <property type="project" value="UniProtKB-EC"/>
</dbReference>
<dbReference type="SMART" id="SM00156">
    <property type="entry name" value="PP2Ac"/>
    <property type="match status" value="1"/>
</dbReference>
<feature type="compositionally biased region" description="Acidic residues" evidence="2">
    <location>
        <begin position="59"/>
        <end position="85"/>
    </location>
</feature>
<feature type="region of interest" description="Disordered" evidence="2">
    <location>
        <begin position="1"/>
        <end position="92"/>
    </location>
</feature>
<dbReference type="InterPro" id="IPR029052">
    <property type="entry name" value="Metallo-depent_PP-like"/>
</dbReference>
<organism evidence="4 5">
    <name type="scientific">Brugia malayi</name>
    <name type="common">Filarial nematode worm</name>
    <dbReference type="NCBI Taxonomy" id="6279"/>
    <lineage>
        <taxon>Eukaryota</taxon>
        <taxon>Metazoa</taxon>
        <taxon>Ecdysozoa</taxon>
        <taxon>Nematoda</taxon>
        <taxon>Chromadorea</taxon>
        <taxon>Rhabditida</taxon>
        <taxon>Spirurina</taxon>
        <taxon>Spiruromorpha</taxon>
        <taxon>Filarioidea</taxon>
        <taxon>Onchocercidae</taxon>
        <taxon>Brugia</taxon>
    </lineage>
</organism>
<evidence type="ECO:0000256" key="1">
    <source>
        <dbReference type="RuleBase" id="RU004273"/>
    </source>
</evidence>
<dbReference type="SUPFAM" id="SSF56300">
    <property type="entry name" value="Metallo-dependent phosphatases"/>
    <property type="match status" value="1"/>
</dbReference>
<accession>A0A8L7SNH0</accession>
<evidence type="ECO:0000256" key="2">
    <source>
        <dbReference type="SAM" id="MobiDB-lite"/>
    </source>
</evidence>
<protein>
    <recommendedName>
        <fullName evidence="1">Serine/threonine-protein phosphatase</fullName>
        <ecNumber evidence="1">3.1.3.16</ecNumber>
    </recommendedName>
</protein>
<dbReference type="InterPro" id="IPR006186">
    <property type="entry name" value="Ser/Thr-sp_prot-phosphatase"/>
</dbReference>
<name>A0A8L7SNH0_BRUMA</name>
<dbReference type="PRINTS" id="PR00114">
    <property type="entry name" value="STPHPHTASE"/>
</dbReference>
<dbReference type="AlphaFoldDB" id="A0A8L7SNH0"/>
<evidence type="ECO:0000313" key="4">
    <source>
        <dbReference type="Proteomes" id="UP000006672"/>
    </source>
</evidence>
<dbReference type="InterPro" id="IPR050341">
    <property type="entry name" value="PP1_catalytic_subunit"/>
</dbReference>
<evidence type="ECO:0000313" key="5">
    <source>
        <dbReference type="WBParaSite" id="Bm12243a.1"/>
    </source>
</evidence>
<dbReference type="Gene3D" id="3.60.21.10">
    <property type="match status" value="1"/>
</dbReference>
<dbReference type="PANTHER" id="PTHR11668:SF516">
    <property type="entry name" value="SERINE_THREONINE SPECIFIC PROTEIN PHOSPHATASES DOMAIN-CONTAINING PROTEIN"/>
    <property type="match status" value="1"/>
</dbReference>
<keyword evidence="1" id="KW-0378">Hydrolase</keyword>
<reference evidence="5" key="2">
    <citation type="submission" date="2022-04" db="UniProtKB">
        <authorList>
            <consortium name="WormBaseParasite"/>
        </authorList>
    </citation>
    <scope>IDENTIFICATION</scope>
</reference>
<dbReference type="PANTHER" id="PTHR11668">
    <property type="entry name" value="SERINE/THREONINE PROTEIN PHOSPHATASE"/>
    <property type="match status" value="1"/>
</dbReference>
<dbReference type="Proteomes" id="UP000006672">
    <property type="component" value="Unassembled WGS sequence"/>
</dbReference>
<dbReference type="InterPro" id="IPR004843">
    <property type="entry name" value="Calcineurin-like_PHP"/>
</dbReference>
<dbReference type="EC" id="3.1.3.16" evidence="1"/>
<feature type="domain" description="Serine/threonine specific protein phosphatases" evidence="3">
    <location>
        <begin position="239"/>
        <end position="244"/>
    </location>
</feature>
<dbReference type="GO" id="GO:0005737">
    <property type="term" value="C:cytoplasm"/>
    <property type="evidence" value="ECO:0007669"/>
    <property type="project" value="TreeGrafter"/>
</dbReference>
<feature type="compositionally biased region" description="Polar residues" evidence="2">
    <location>
        <begin position="1"/>
        <end position="13"/>
    </location>
</feature>
<proteinExistence type="inferred from homology"/>
<comment type="similarity">
    <text evidence="1">Belongs to the PPP phosphatase family.</text>
</comment>
<sequence length="447" mass="50432">MKQSQTSEMSHSQLRSKRHRTSIRASSGSRNPSKDSEKDEDSDEELVAPATPKTSDSVSSDDDDDNDDDDDDDDGDNDNDDDDDDDHRKGEIPDVIFNHPLVNDLLDRFMRAKLQNDNTINNINNDKNTGKKGTLKPAPIHAVDLKFDELRQLCDLAMNSFAKQKSLLRIGIEMLPITICADTHGQFRDVRCILSTCGNPSSRTYLFLGDYVDRGSQGIETVTMLMCFKIKYPTRVYMLRGNHEDANTTLIYGFYDECINRFPNDEGELLWHIFMMVFNMMPLSAIVGDRVLCMHGGISPHLNDITMIENIPRPSIVPPYGLMCDILWSDPDDRYPGWALSARGISFTFSSKVIKEFCETNNIDLIVRGHQLTADMFKGGYKYFAGGRLVTIFSAPNYLNMKNDSCVLHISRKFKCHFTIFRPIFPGANGAQNGKDTETQAAPIEGY</sequence>
<keyword evidence="4" id="KW-1185">Reference proteome</keyword>
<dbReference type="WBParaSite" id="Bm12243a.1">
    <property type="protein sequence ID" value="Bm12243a.1"/>
    <property type="gene ID" value="WBGene00232504"/>
</dbReference>
<dbReference type="GO" id="GO:0005634">
    <property type="term" value="C:nucleus"/>
    <property type="evidence" value="ECO:0007669"/>
    <property type="project" value="TreeGrafter"/>
</dbReference>
<reference evidence="4" key="1">
    <citation type="journal article" date="2007" name="Science">
        <title>Draft genome of the filarial nematode parasite Brugia malayi.</title>
        <authorList>
            <person name="Ghedin E."/>
            <person name="Wang S."/>
            <person name="Spiro D."/>
            <person name="Caler E."/>
            <person name="Zhao Q."/>
            <person name="Crabtree J."/>
            <person name="Allen J.E."/>
            <person name="Delcher A.L."/>
            <person name="Guiliano D.B."/>
            <person name="Miranda-Saavedra D."/>
            <person name="Angiuoli S.V."/>
            <person name="Creasy T."/>
            <person name="Amedeo P."/>
            <person name="Haas B."/>
            <person name="El-Sayed N.M."/>
            <person name="Wortman J.R."/>
            <person name="Feldblyum T."/>
            <person name="Tallon L."/>
            <person name="Schatz M."/>
            <person name="Shumway M."/>
            <person name="Koo H."/>
            <person name="Salzberg S.L."/>
            <person name="Schobel S."/>
            <person name="Pertea M."/>
            <person name="Pop M."/>
            <person name="White O."/>
            <person name="Barton G.J."/>
            <person name="Carlow C.K."/>
            <person name="Crawford M.J."/>
            <person name="Daub J."/>
            <person name="Dimmic M.W."/>
            <person name="Estes C.F."/>
            <person name="Foster J.M."/>
            <person name="Ganatra M."/>
            <person name="Gregory W.F."/>
            <person name="Johnson N.M."/>
            <person name="Jin J."/>
            <person name="Komuniecki R."/>
            <person name="Korf I."/>
            <person name="Kumar S."/>
            <person name="Laney S."/>
            <person name="Li B.W."/>
            <person name="Li W."/>
            <person name="Lindblom T.H."/>
            <person name="Lustigman S."/>
            <person name="Ma D."/>
            <person name="Maina C.V."/>
            <person name="Martin D.M."/>
            <person name="McCarter J.P."/>
            <person name="McReynolds L."/>
            <person name="Mitreva M."/>
            <person name="Nutman T.B."/>
            <person name="Parkinson J."/>
            <person name="Peregrin-Alvarez J.M."/>
            <person name="Poole C."/>
            <person name="Ren Q."/>
            <person name="Saunders L."/>
            <person name="Sluder A.E."/>
            <person name="Smith K."/>
            <person name="Stanke M."/>
            <person name="Unnasch T.R."/>
            <person name="Ware J."/>
            <person name="Wei A.D."/>
            <person name="Weil G."/>
            <person name="Williams D.J."/>
            <person name="Zhang Y."/>
            <person name="Williams S.A."/>
            <person name="Fraser-Liggett C."/>
            <person name="Slatko B."/>
            <person name="Blaxter M.L."/>
            <person name="Scott A.L."/>
        </authorList>
    </citation>
    <scope>NUCLEOTIDE SEQUENCE</scope>
    <source>
        <strain evidence="4">FR3</strain>
    </source>
</reference>
<dbReference type="PROSITE" id="PS00125">
    <property type="entry name" value="SER_THR_PHOSPHATASE"/>
    <property type="match status" value="1"/>
</dbReference>
<gene>
    <name evidence="5" type="primary">Bm1_04095</name>
</gene>